<dbReference type="AlphaFoldDB" id="A0A814FX73"/>
<sequence>MDICFGSFLVSGVAKGQLLRKYANLDQIVRLRMGTSQSQCRPQSYQHYNNYFGPTWGPAHGATPTVRLGLQHHHHHHHMRSGFGFGAPRPHIRRRC</sequence>
<name>A0A814FX73_ADIRI</name>
<keyword evidence="3" id="KW-1185">Reference proteome</keyword>
<dbReference type="EMBL" id="CAJNOR010000773">
    <property type="protein sequence ID" value="CAF1003900.1"/>
    <property type="molecule type" value="Genomic_DNA"/>
</dbReference>
<proteinExistence type="predicted"/>
<protein>
    <submittedName>
        <fullName evidence="1">Uncharacterized protein</fullName>
    </submittedName>
</protein>
<evidence type="ECO:0000313" key="4">
    <source>
        <dbReference type="Proteomes" id="UP000663852"/>
    </source>
</evidence>
<reference evidence="1" key="1">
    <citation type="submission" date="2021-02" db="EMBL/GenBank/DDBJ databases">
        <authorList>
            <person name="Nowell W R."/>
        </authorList>
    </citation>
    <scope>NUCLEOTIDE SEQUENCE</scope>
</reference>
<dbReference type="Proteomes" id="UP000663852">
    <property type="component" value="Unassembled WGS sequence"/>
</dbReference>
<dbReference type="Proteomes" id="UP000663828">
    <property type="component" value="Unassembled WGS sequence"/>
</dbReference>
<comment type="caution">
    <text evidence="1">The sequence shown here is derived from an EMBL/GenBank/DDBJ whole genome shotgun (WGS) entry which is preliminary data.</text>
</comment>
<dbReference type="EMBL" id="CAJNOJ010000058">
    <property type="protein sequence ID" value="CAF0988449.1"/>
    <property type="molecule type" value="Genomic_DNA"/>
</dbReference>
<evidence type="ECO:0000313" key="3">
    <source>
        <dbReference type="Proteomes" id="UP000663828"/>
    </source>
</evidence>
<organism evidence="1 4">
    <name type="scientific">Adineta ricciae</name>
    <name type="common">Rotifer</name>
    <dbReference type="NCBI Taxonomy" id="249248"/>
    <lineage>
        <taxon>Eukaryota</taxon>
        <taxon>Metazoa</taxon>
        <taxon>Spiralia</taxon>
        <taxon>Gnathifera</taxon>
        <taxon>Rotifera</taxon>
        <taxon>Eurotatoria</taxon>
        <taxon>Bdelloidea</taxon>
        <taxon>Adinetida</taxon>
        <taxon>Adinetidae</taxon>
        <taxon>Adineta</taxon>
    </lineage>
</organism>
<accession>A0A814FX73</accession>
<gene>
    <name evidence="1" type="ORF">EDS130_LOCUS14258</name>
    <name evidence="2" type="ORF">XAT740_LOCUS13354</name>
</gene>
<evidence type="ECO:0000313" key="2">
    <source>
        <dbReference type="EMBL" id="CAF1003900.1"/>
    </source>
</evidence>
<evidence type="ECO:0000313" key="1">
    <source>
        <dbReference type="EMBL" id="CAF0988449.1"/>
    </source>
</evidence>